<dbReference type="OrthoDB" id="3262409at2759"/>
<keyword evidence="2" id="KW-0472">Membrane</keyword>
<feature type="transmembrane region" description="Helical" evidence="2">
    <location>
        <begin position="158"/>
        <end position="178"/>
    </location>
</feature>
<proteinExistence type="predicted"/>
<dbReference type="STRING" id="50990.A0A4Y7Q7Y2"/>
<gene>
    <name evidence="4" type="ORF">BD410DRAFT_802645</name>
</gene>
<reference evidence="4 5" key="1">
    <citation type="submission" date="2018-06" db="EMBL/GenBank/DDBJ databases">
        <title>A transcriptomic atlas of mushroom development highlights an independent origin of complex multicellularity.</title>
        <authorList>
            <consortium name="DOE Joint Genome Institute"/>
            <person name="Krizsan K."/>
            <person name="Almasi E."/>
            <person name="Merenyi Z."/>
            <person name="Sahu N."/>
            <person name="Viragh M."/>
            <person name="Koszo T."/>
            <person name="Mondo S."/>
            <person name="Kiss B."/>
            <person name="Balint B."/>
            <person name="Kues U."/>
            <person name="Barry K."/>
            <person name="Hegedus J.C."/>
            <person name="Henrissat B."/>
            <person name="Johnson J."/>
            <person name="Lipzen A."/>
            <person name="Ohm R."/>
            <person name="Nagy I."/>
            <person name="Pangilinan J."/>
            <person name="Yan J."/>
            <person name="Xiong Y."/>
            <person name="Grigoriev I.V."/>
            <person name="Hibbett D.S."/>
            <person name="Nagy L.G."/>
        </authorList>
    </citation>
    <scope>NUCLEOTIDE SEQUENCE [LARGE SCALE GENOMIC DNA]</scope>
    <source>
        <strain evidence="4 5">SZMC22713</strain>
    </source>
</reference>
<feature type="domain" description="DUF6534" evidence="3">
    <location>
        <begin position="134"/>
        <end position="211"/>
    </location>
</feature>
<feature type="transmembrane region" description="Helical" evidence="2">
    <location>
        <begin position="85"/>
        <end position="105"/>
    </location>
</feature>
<dbReference type="PANTHER" id="PTHR40465">
    <property type="entry name" value="CHROMOSOME 1, WHOLE GENOME SHOTGUN SEQUENCE"/>
    <property type="match status" value="1"/>
</dbReference>
<keyword evidence="5" id="KW-1185">Reference proteome</keyword>
<feature type="transmembrane region" description="Helical" evidence="2">
    <location>
        <begin position="190"/>
        <end position="207"/>
    </location>
</feature>
<keyword evidence="2" id="KW-1133">Transmembrane helix</keyword>
<dbReference type="AlphaFoldDB" id="A0A4Y7Q7Y2"/>
<evidence type="ECO:0000313" key="4">
    <source>
        <dbReference type="EMBL" id="TDL23401.1"/>
    </source>
</evidence>
<dbReference type="Pfam" id="PF20152">
    <property type="entry name" value="DUF6534"/>
    <property type="match status" value="1"/>
</dbReference>
<evidence type="ECO:0000256" key="1">
    <source>
        <dbReference type="SAM" id="MobiDB-lite"/>
    </source>
</evidence>
<evidence type="ECO:0000313" key="5">
    <source>
        <dbReference type="Proteomes" id="UP000294933"/>
    </source>
</evidence>
<accession>A0A4Y7Q7Y2</accession>
<feature type="transmembrane region" description="Helical" evidence="2">
    <location>
        <begin position="125"/>
        <end position="149"/>
    </location>
</feature>
<evidence type="ECO:0000256" key="2">
    <source>
        <dbReference type="SAM" id="Phobius"/>
    </source>
</evidence>
<evidence type="ECO:0000259" key="3">
    <source>
        <dbReference type="Pfam" id="PF20152"/>
    </source>
</evidence>
<organism evidence="4 5">
    <name type="scientific">Rickenella mellea</name>
    <dbReference type="NCBI Taxonomy" id="50990"/>
    <lineage>
        <taxon>Eukaryota</taxon>
        <taxon>Fungi</taxon>
        <taxon>Dikarya</taxon>
        <taxon>Basidiomycota</taxon>
        <taxon>Agaricomycotina</taxon>
        <taxon>Agaricomycetes</taxon>
        <taxon>Hymenochaetales</taxon>
        <taxon>Rickenellaceae</taxon>
        <taxon>Rickenella</taxon>
    </lineage>
</organism>
<feature type="transmembrane region" description="Helical" evidence="2">
    <location>
        <begin position="20"/>
        <end position="37"/>
    </location>
</feature>
<dbReference type="EMBL" id="ML170170">
    <property type="protein sequence ID" value="TDL23401.1"/>
    <property type="molecule type" value="Genomic_DNA"/>
</dbReference>
<protein>
    <recommendedName>
        <fullName evidence="3">DUF6534 domain-containing protein</fullName>
    </recommendedName>
</protein>
<keyword evidence="2" id="KW-0812">Transmembrane</keyword>
<dbReference type="InterPro" id="IPR045339">
    <property type="entry name" value="DUF6534"/>
</dbReference>
<feature type="region of interest" description="Disordered" evidence="1">
    <location>
        <begin position="267"/>
        <end position="291"/>
    </location>
</feature>
<dbReference type="PANTHER" id="PTHR40465:SF1">
    <property type="entry name" value="DUF6534 DOMAIN-CONTAINING PROTEIN"/>
    <property type="match status" value="1"/>
</dbReference>
<sequence length="291" mass="32144">MSSANAMVAPTEKIVVDPTYGALYICTTVAVTSLLFCKDIERLTRAILTMRSLMNTANQMFWCQTVYTYMVKGFDNPTSRNWNPWGITASSFISAFMILMVQGFYAWRLWLINHLIPKGISSLAAFIFNIICGAASDVFIAGSFVFLLLRSNSLINRLVLFSIRTGLFTSTFAIGSLILRTVNSKVDAKIFFPIATGLYANSMVALLNERKALRRDAQQVSSMSTFYDGWEHSGTGLGNHTSARSALDTHVTTHCNERSEHISIVVSGDGESGDYNSSATEEAKFARSKAR</sequence>
<dbReference type="VEuPathDB" id="FungiDB:BD410DRAFT_802645"/>
<dbReference type="Proteomes" id="UP000294933">
    <property type="component" value="Unassembled WGS sequence"/>
</dbReference>
<name>A0A4Y7Q7Y2_9AGAM</name>